<dbReference type="GO" id="GO:0005525">
    <property type="term" value="F:GTP binding"/>
    <property type="evidence" value="ECO:0007669"/>
    <property type="project" value="InterPro"/>
</dbReference>
<accession>A0A512AR98</accession>
<sequence>MHDDDWFKRAEAALISTGRSLNEPHDNRPVVAVYGAYDAGKSTLVKRLLVEAGQPVPSWLTISARPETFEANDVEAFGCVLRDTPGIAGGNTRHQNAADRALLDADVTMLVMPPQLLTGNRDHVLARITGSAYRPVGLFTPESWMFVITKLDDGEDPSENLPAYYKRLELKRAEWGKLLDSNCLPTDAVPLFAISADPYGEVGNDPSPEADSYTAGCSEWDGVADLVSALRALPDRLSQLRQWTRLRRACTLLRDALAEAENLHARADQSATEARNRKHTWIAEFGEQHLQLIEVGRSVLSCEVEEELNSFFTRRSNDDEELRAKIEAICNGWLNRQLAALANLAHDSDARLPPLDTVSISVAPLSKEARPSKHKAALEPTLQKTLAKPFGKLAQDAIGLTQHVKLNGKTTNELKKALDKERKKEPTGPSVKDLESLLQTSQWLDHCKKAAPTIANAALAGIDLIIADAHRRANAEASAKEVAERQKLLTEFASSAAVMATESIAPLFAAYRDWLDAEAAHCDEVINAANDEVALSSRRIEMLRDLIENAPVPRS</sequence>
<dbReference type="Gene3D" id="3.40.50.300">
    <property type="entry name" value="P-loop containing nucleotide triphosphate hydrolases"/>
    <property type="match status" value="1"/>
</dbReference>
<dbReference type="EMBL" id="BJYR01000038">
    <property type="protein sequence ID" value="GEO02192.1"/>
    <property type="molecule type" value="Genomic_DNA"/>
</dbReference>
<comment type="caution">
    <text evidence="2">The sequence shown here is derived from an EMBL/GenBank/DDBJ whole genome shotgun (WGS) entry which is preliminary data.</text>
</comment>
<name>A0A512AR98_9SPHN</name>
<proteinExistence type="predicted"/>
<dbReference type="CDD" id="cd00882">
    <property type="entry name" value="Ras_like_GTPase"/>
    <property type="match status" value="1"/>
</dbReference>
<organism evidence="2 3">
    <name type="scientific">Novosphingobium sediminis</name>
    <dbReference type="NCBI Taxonomy" id="707214"/>
    <lineage>
        <taxon>Bacteria</taxon>
        <taxon>Pseudomonadati</taxon>
        <taxon>Pseudomonadota</taxon>
        <taxon>Alphaproteobacteria</taxon>
        <taxon>Sphingomonadales</taxon>
        <taxon>Sphingomonadaceae</taxon>
        <taxon>Novosphingobium</taxon>
    </lineage>
</organism>
<evidence type="ECO:0000313" key="2">
    <source>
        <dbReference type="EMBL" id="GEO02192.1"/>
    </source>
</evidence>
<dbReference type="OrthoDB" id="7230870at2"/>
<keyword evidence="3" id="KW-1185">Reference proteome</keyword>
<dbReference type="SUPFAM" id="SSF52540">
    <property type="entry name" value="P-loop containing nucleoside triphosphate hydrolases"/>
    <property type="match status" value="1"/>
</dbReference>
<dbReference type="RefSeq" id="WP_147161406.1">
    <property type="nucleotide sequence ID" value="NZ_BJYR01000038.1"/>
</dbReference>
<feature type="domain" description="G" evidence="1">
    <location>
        <begin position="31"/>
        <end position="118"/>
    </location>
</feature>
<protein>
    <recommendedName>
        <fullName evidence="1">G domain-containing protein</fullName>
    </recommendedName>
</protein>
<evidence type="ECO:0000259" key="1">
    <source>
        <dbReference type="Pfam" id="PF01926"/>
    </source>
</evidence>
<dbReference type="AlphaFoldDB" id="A0A512AR98"/>
<dbReference type="InterPro" id="IPR027417">
    <property type="entry name" value="P-loop_NTPase"/>
</dbReference>
<dbReference type="Proteomes" id="UP000321464">
    <property type="component" value="Unassembled WGS sequence"/>
</dbReference>
<dbReference type="Pfam" id="PF01926">
    <property type="entry name" value="MMR_HSR1"/>
    <property type="match status" value="1"/>
</dbReference>
<reference evidence="2 3" key="1">
    <citation type="submission" date="2019-07" db="EMBL/GenBank/DDBJ databases">
        <title>Whole genome shotgun sequence of Novosphingobium sediminis NBRC 106119.</title>
        <authorList>
            <person name="Hosoyama A."/>
            <person name="Uohara A."/>
            <person name="Ohji S."/>
            <person name="Ichikawa N."/>
        </authorList>
    </citation>
    <scope>NUCLEOTIDE SEQUENCE [LARGE SCALE GENOMIC DNA]</scope>
    <source>
        <strain evidence="2 3">NBRC 106119</strain>
    </source>
</reference>
<evidence type="ECO:0000313" key="3">
    <source>
        <dbReference type="Proteomes" id="UP000321464"/>
    </source>
</evidence>
<gene>
    <name evidence="2" type="ORF">NSE01_40240</name>
</gene>
<dbReference type="InterPro" id="IPR006073">
    <property type="entry name" value="GTP-bd"/>
</dbReference>